<keyword evidence="7" id="KW-0482">Metalloprotease</keyword>
<evidence type="ECO:0000259" key="9">
    <source>
        <dbReference type="Pfam" id="PF05572"/>
    </source>
</evidence>
<evidence type="ECO:0000256" key="1">
    <source>
        <dbReference type="ARBA" id="ARBA00008721"/>
    </source>
</evidence>
<evidence type="ECO:0000313" key="11">
    <source>
        <dbReference type="Proteomes" id="UP001497602"/>
    </source>
</evidence>
<dbReference type="PROSITE" id="PS51257">
    <property type="entry name" value="PROKAR_LIPOPROTEIN"/>
    <property type="match status" value="1"/>
</dbReference>
<dbReference type="Gene3D" id="3.40.390.10">
    <property type="entry name" value="Collagenase (Catalytic Domain)"/>
    <property type="match status" value="1"/>
</dbReference>
<feature type="domain" description="Peptidase M43 pregnancy-associated plasma-A" evidence="9">
    <location>
        <begin position="184"/>
        <end position="313"/>
    </location>
</feature>
<gene>
    <name evidence="10" type="ORF">T190115A13A_20184</name>
</gene>
<keyword evidence="5" id="KW-0378">Hydrolase</keyword>
<dbReference type="PANTHER" id="PTHR47466:SF1">
    <property type="entry name" value="METALLOPROTEASE MEP1 (AFU_ORTHOLOGUE AFUA_1G07730)-RELATED"/>
    <property type="match status" value="1"/>
</dbReference>
<organism evidence="10 11">
    <name type="scientific">Tenacibaculum vairaonense</name>
    <dbReference type="NCBI Taxonomy" id="3137860"/>
    <lineage>
        <taxon>Bacteria</taxon>
        <taxon>Pseudomonadati</taxon>
        <taxon>Bacteroidota</taxon>
        <taxon>Flavobacteriia</taxon>
        <taxon>Flavobacteriales</taxon>
        <taxon>Flavobacteriaceae</taxon>
        <taxon>Tenacibaculum</taxon>
    </lineage>
</organism>
<keyword evidence="3" id="KW-0479">Metal-binding</keyword>
<keyword evidence="8" id="KW-1015">Disulfide bond</keyword>
<keyword evidence="2" id="KW-0645">Protease</keyword>
<evidence type="ECO:0000313" key="10">
    <source>
        <dbReference type="EMBL" id="CAL2106904.1"/>
    </source>
</evidence>
<dbReference type="PANTHER" id="PTHR47466">
    <property type="match status" value="1"/>
</dbReference>
<dbReference type="CDD" id="cd04275">
    <property type="entry name" value="ZnMc_pappalysin_like"/>
    <property type="match status" value="1"/>
</dbReference>
<dbReference type="InterPro" id="IPR024079">
    <property type="entry name" value="MetalloPept_cat_dom_sf"/>
</dbReference>
<evidence type="ECO:0000256" key="2">
    <source>
        <dbReference type="ARBA" id="ARBA00022670"/>
    </source>
</evidence>
<dbReference type="Proteomes" id="UP001497602">
    <property type="component" value="Unassembled WGS sequence"/>
</dbReference>
<name>A0ABM9PMH6_9FLAO</name>
<reference evidence="10 11" key="1">
    <citation type="submission" date="2024-05" db="EMBL/GenBank/DDBJ databases">
        <authorList>
            <person name="Duchaud E."/>
        </authorList>
    </citation>
    <scope>NUCLEOTIDE SEQUENCE [LARGE SCALE GENOMIC DNA]</scope>
    <source>
        <strain evidence="10">Ena-SAMPLE-TAB-13-05-2024-13:56:06:370-140305</strain>
    </source>
</reference>
<comment type="caution">
    <text evidence="10">The sequence shown here is derived from an EMBL/GenBank/DDBJ whole genome shotgun (WGS) entry which is preliminary data.</text>
</comment>
<sequence>MKRIVLSLALVASVFIGCQNNEQNPNDLNNELPENPLAKAEKQCFTMDVLDAKMANDKSLKGKMEAVENFTKNYLAKVKKGEIAQRLVNGKIQIPVVYHVIYRQASENLPLSVLQDQITAMNEDFNLQNPNRGALPAEFSGVEANVAIDFVIEDVIRVQNTKKRSWKPNDDMKFTSKGGSDVVNPQEFLNFWIVNSMPYRRGQILGYAQFPGGSWSTDGIVLGHRFVGRNQRTATHEVGHWLNLRHIWGDGGCGASDFVADTPDADEPSRGCPSYPTVECGSNNMTMNFMDYSDDNCMYMFTNGQKARMDAVFAPGGFRATMAD</sequence>
<proteinExistence type="inferred from homology"/>
<comment type="similarity">
    <text evidence="1">Belongs to the peptidase M43B family.</text>
</comment>
<dbReference type="EMBL" id="CAXJRC010000022">
    <property type="protein sequence ID" value="CAL2106904.1"/>
    <property type="molecule type" value="Genomic_DNA"/>
</dbReference>
<dbReference type="InterPro" id="IPR008754">
    <property type="entry name" value="Peptidase_M43"/>
</dbReference>
<keyword evidence="4" id="KW-0732">Signal</keyword>
<evidence type="ECO:0000256" key="6">
    <source>
        <dbReference type="ARBA" id="ARBA00022833"/>
    </source>
</evidence>
<dbReference type="Pfam" id="PF05572">
    <property type="entry name" value="Peptidase_M43"/>
    <property type="match status" value="1"/>
</dbReference>
<keyword evidence="6" id="KW-0862">Zinc</keyword>
<accession>A0ABM9PMH6</accession>
<evidence type="ECO:0000256" key="7">
    <source>
        <dbReference type="ARBA" id="ARBA00023049"/>
    </source>
</evidence>
<evidence type="ECO:0000256" key="5">
    <source>
        <dbReference type="ARBA" id="ARBA00022801"/>
    </source>
</evidence>
<dbReference type="SUPFAM" id="SSF55486">
    <property type="entry name" value="Metalloproteases ('zincins'), catalytic domain"/>
    <property type="match status" value="1"/>
</dbReference>
<evidence type="ECO:0000256" key="4">
    <source>
        <dbReference type="ARBA" id="ARBA00022729"/>
    </source>
</evidence>
<evidence type="ECO:0000256" key="3">
    <source>
        <dbReference type="ARBA" id="ARBA00022723"/>
    </source>
</evidence>
<keyword evidence="11" id="KW-1185">Reference proteome</keyword>
<protein>
    <submittedName>
        <fullName evidence="10">Pregnancy-associated plasma protein-A</fullName>
    </submittedName>
</protein>
<evidence type="ECO:0000256" key="8">
    <source>
        <dbReference type="ARBA" id="ARBA00023157"/>
    </source>
</evidence>
<dbReference type="RefSeq" id="WP_348738603.1">
    <property type="nucleotide sequence ID" value="NZ_CAXJRC010000022.1"/>
</dbReference>